<comment type="catalytic activity">
    <reaction evidence="6">
        <text>a fatty acyl-CoA + H2O = a fatty acid + CoA + H(+)</text>
        <dbReference type="Rhea" id="RHEA:16781"/>
        <dbReference type="ChEBI" id="CHEBI:15377"/>
        <dbReference type="ChEBI" id="CHEBI:15378"/>
        <dbReference type="ChEBI" id="CHEBI:28868"/>
        <dbReference type="ChEBI" id="CHEBI:57287"/>
        <dbReference type="ChEBI" id="CHEBI:77636"/>
        <dbReference type="EC" id="3.1.2.20"/>
    </reaction>
    <physiologicalReaction direction="left-to-right" evidence="6">
        <dbReference type="Rhea" id="RHEA:16782"/>
    </physiologicalReaction>
</comment>
<proteinExistence type="inferred from homology"/>
<comment type="subunit">
    <text evidence="2">Homotetramer.</text>
</comment>
<feature type="domain" description="Acyl-CoA thioesterase 2 C-terminal" evidence="9">
    <location>
        <begin position="157"/>
        <end position="286"/>
    </location>
</feature>
<dbReference type="EMBL" id="JADHQD010000003">
    <property type="protein sequence ID" value="MBL6817948.1"/>
    <property type="molecule type" value="Genomic_DNA"/>
</dbReference>
<dbReference type="InterPro" id="IPR029069">
    <property type="entry name" value="HotDog_dom_sf"/>
</dbReference>
<dbReference type="Pfam" id="PF13622">
    <property type="entry name" value="4HBT_3"/>
    <property type="match status" value="1"/>
</dbReference>
<keyword evidence="3" id="KW-0378">Hydrolase</keyword>
<evidence type="ECO:0000256" key="4">
    <source>
        <dbReference type="ARBA" id="ARBA00023098"/>
    </source>
</evidence>
<evidence type="ECO:0000256" key="8">
    <source>
        <dbReference type="ARBA" id="ARBA00079653"/>
    </source>
</evidence>
<feature type="domain" description="Acyl-CoA thioesterase-like N-terminal HotDog" evidence="10">
    <location>
        <begin position="34"/>
        <end position="112"/>
    </location>
</feature>
<reference evidence="11" key="1">
    <citation type="submission" date="2020-10" db="EMBL/GenBank/DDBJ databases">
        <title>Microbiome of the Black Sea water column analyzed by genome centric metagenomics.</title>
        <authorList>
            <person name="Cabello-Yeves P.J."/>
            <person name="Callieri C."/>
            <person name="Picazo A."/>
            <person name="Mehrshad M."/>
            <person name="Haro-Moreno J.M."/>
            <person name="Roda-Garcia J."/>
            <person name="Dzembekova N."/>
            <person name="Slabakova V."/>
            <person name="Slabakova N."/>
            <person name="Moncheva S."/>
            <person name="Rodriguez-Valera F."/>
        </authorList>
    </citation>
    <scope>NUCLEOTIDE SEQUENCE</scope>
    <source>
        <strain evidence="11">BS307-5m-G50</strain>
    </source>
</reference>
<organism evidence="11 12">
    <name type="scientific">SAR86 cluster bacterium</name>
    <dbReference type="NCBI Taxonomy" id="2030880"/>
    <lineage>
        <taxon>Bacteria</taxon>
        <taxon>Pseudomonadati</taxon>
        <taxon>Pseudomonadota</taxon>
        <taxon>Gammaproteobacteria</taxon>
        <taxon>SAR86 cluster</taxon>
    </lineage>
</organism>
<dbReference type="EC" id="3.1.2.20" evidence="5"/>
<dbReference type="FunFam" id="2.40.160.210:FF:000001">
    <property type="entry name" value="Acyl-CoA thioesterase II"/>
    <property type="match status" value="1"/>
</dbReference>
<sequence>MNEKRNLFEKSLNLFTLNRVDRDIYSWNGKNVGWGRVFGGQVMAQTLIAAYKTIDVDHYAHSFHSYFLRPGDMDKPIIFTVDRIRNGKSFTTRNVKALQDGEAIFSCSISFQKDEEGLEHEISIPDVPAPEELKDELEIREILLKKLNIDSKDMPMFLRQREIEMRPVEIQDYFEPKRMPPYKNTWIKPKGTIPDDQVIQQAFLLYISDMGLLAAANNSVGVNFLTKNLQNASLDHAIWFHKKLDLNDWFLYSIDSPITRNARGFSRGSIFSKSGELVASCAQEGLIRLWPESKKK</sequence>
<protein>
    <recommendedName>
        <fullName evidence="7">Acyl-CoA thioesterase 2</fullName>
        <ecNumber evidence="5">3.1.2.20</ecNumber>
    </recommendedName>
    <alternativeName>
        <fullName evidence="8">Thioesterase II</fullName>
    </alternativeName>
</protein>
<dbReference type="PANTHER" id="PTHR11066:SF34">
    <property type="entry name" value="ACYL-COENZYME A THIOESTERASE 8"/>
    <property type="match status" value="1"/>
</dbReference>
<dbReference type="CDD" id="cd03445">
    <property type="entry name" value="Thioesterase_II_repeat2"/>
    <property type="match status" value="1"/>
</dbReference>
<dbReference type="InterPro" id="IPR003703">
    <property type="entry name" value="Acyl_CoA_thio"/>
</dbReference>
<evidence type="ECO:0000256" key="6">
    <source>
        <dbReference type="ARBA" id="ARBA00050943"/>
    </source>
</evidence>
<evidence type="ECO:0000256" key="1">
    <source>
        <dbReference type="ARBA" id="ARBA00006538"/>
    </source>
</evidence>
<dbReference type="GO" id="GO:0047617">
    <property type="term" value="F:fatty acyl-CoA hydrolase activity"/>
    <property type="evidence" value="ECO:0007669"/>
    <property type="project" value="UniProtKB-EC"/>
</dbReference>
<dbReference type="AlphaFoldDB" id="A0A937I853"/>
<evidence type="ECO:0000256" key="5">
    <source>
        <dbReference type="ARBA" id="ARBA00038894"/>
    </source>
</evidence>
<name>A0A937I853_9GAMM</name>
<dbReference type="InterPro" id="IPR025652">
    <property type="entry name" value="TesB_C"/>
</dbReference>
<keyword evidence="4" id="KW-0443">Lipid metabolism</keyword>
<evidence type="ECO:0000259" key="10">
    <source>
        <dbReference type="Pfam" id="PF13622"/>
    </source>
</evidence>
<evidence type="ECO:0000256" key="3">
    <source>
        <dbReference type="ARBA" id="ARBA00022801"/>
    </source>
</evidence>
<comment type="similarity">
    <text evidence="1">Belongs to the C/M/P thioester hydrolase family.</text>
</comment>
<evidence type="ECO:0000256" key="7">
    <source>
        <dbReference type="ARBA" id="ARBA00071120"/>
    </source>
</evidence>
<dbReference type="SUPFAM" id="SSF54637">
    <property type="entry name" value="Thioesterase/thiol ester dehydrase-isomerase"/>
    <property type="match status" value="2"/>
</dbReference>
<gene>
    <name evidence="11" type="ORF">ISQ64_00920</name>
</gene>
<evidence type="ECO:0000313" key="12">
    <source>
        <dbReference type="Proteomes" id="UP000711391"/>
    </source>
</evidence>
<comment type="caution">
    <text evidence="11">The sequence shown here is derived from an EMBL/GenBank/DDBJ whole genome shotgun (WGS) entry which is preliminary data.</text>
</comment>
<dbReference type="Proteomes" id="UP000711391">
    <property type="component" value="Unassembled WGS sequence"/>
</dbReference>
<dbReference type="InterPro" id="IPR042171">
    <property type="entry name" value="Acyl-CoA_hotdog"/>
</dbReference>
<dbReference type="GO" id="GO:0009062">
    <property type="term" value="P:fatty acid catabolic process"/>
    <property type="evidence" value="ECO:0007669"/>
    <property type="project" value="TreeGrafter"/>
</dbReference>
<accession>A0A937I853</accession>
<dbReference type="InterPro" id="IPR049449">
    <property type="entry name" value="TesB_ACOT8-like_N"/>
</dbReference>
<dbReference type="GO" id="GO:0006637">
    <property type="term" value="P:acyl-CoA metabolic process"/>
    <property type="evidence" value="ECO:0007669"/>
    <property type="project" value="InterPro"/>
</dbReference>
<dbReference type="PANTHER" id="PTHR11066">
    <property type="entry name" value="ACYL-COA THIOESTERASE"/>
    <property type="match status" value="1"/>
</dbReference>
<dbReference type="Pfam" id="PF02551">
    <property type="entry name" value="Acyl_CoA_thio"/>
    <property type="match status" value="1"/>
</dbReference>
<evidence type="ECO:0000256" key="2">
    <source>
        <dbReference type="ARBA" id="ARBA00011881"/>
    </source>
</evidence>
<evidence type="ECO:0000313" key="11">
    <source>
        <dbReference type="EMBL" id="MBL6817948.1"/>
    </source>
</evidence>
<dbReference type="CDD" id="cd03444">
    <property type="entry name" value="Thioesterase_II_repeat1"/>
    <property type="match status" value="1"/>
</dbReference>
<dbReference type="GO" id="GO:0005829">
    <property type="term" value="C:cytosol"/>
    <property type="evidence" value="ECO:0007669"/>
    <property type="project" value="TreeGrafter"/>
</dbReference>
<dbReference type="Gene3D" id="2.40.160.210">
    <property type="entry name" value="Acyl-CoA thioesterase, double hotdog domain"/>
    <property type="match status" value="1"/>
</dbReference>
<evidence type="ECO:0000259" key="9">
    <source>
        <dbReference type="Pfam" id="PF02551"/>
    </source>
</evidence>